<sequence length="792" mass="87947">MKYLLQAIEAKRSSIKLNDSDLRRLLTEVRKGRDEREEFLESIDRIITELKNYSEHSQAFLTKVSKRDAPDYYDVIKHPMDLGTMQKKIKSGQYKNKKQFAHDLDLIWDNCLTYNSDPSHPLRRNVQFMRKKANHLLEFISDKSDVKDALIQWEANEAAMGKVQEVEVNGDADGAKGFGFGAGSSASRFASPKVASTEKQPPATSLSATRRRMQSDVPFEQMPALLRTAHGMSTFMDLDTSIAAIEAQTFPSFYAESFSQRPPGDESGPSSRPMDATNSEDPHTCRDKVFSIFDSLRERILPDPFSAALDPTLVTSLLKGKARESPRPGFCEDLELSGGWWAACSADDLLGAGLPALPSSEMIRVRDRSGANGKPRKKRRKPHQIPPTQRSGMQGLVARNVRTIQKLQETHAKFVALASAVESDAPLPAHLAHVSSDEESDDYPSAAEEEEDEEEVRIAVEGKNPFSRINCSSARENISWNAQSLLAHQGFEGSQKAAVDVLSDVMTEFLMNMGRTLRLYSDRYARKMSAEEMILHSLQESAGTDVPGLERYIRDDVERYGIKMSDLLRRLRQSYKDQLQQTTDRAAFEDEALFADDGEALMSGNFAEELGDDFFGFKEMGLDRELGLSALTVPGRLFHGRGPSRANALVKGANTEPELPYPPPPPFVPLTSAGISAQIGLLQPWYKEKLWDHRARVRMADTVDEGEDREVAADTLPDEEAERQRYKVPPTGKMPRRTMWGSAAPEKPASSLSSSFGQKTGNAAETTKSLATKVSSANSIKRKRTGSVAVAS</sequence>
<protein>
    <submittedName>
        <fullName evidence="1">Uncharacterized protein</fullName>
    </submittedName>
</protein>
<proteinExistence type="predicted"/>
<evidence type="ECO:0000313" key="1">
    <source>
        <dbReference type="EMBL" id="PWN51023.1"/>
    </source>
</evidence>
<gene>
    <name evidence="1" type="ORF">IE53DRAFT_368416</name>
</gene>
<dbReference type="Proteomes" id="UP000245626">
    <property type="component" value="Unassembled WGS sequence"/>
</dbReference>
<organism evidence="1 2">
    <name type="scientific">Violaceomyces palustris</name>
    <dbReference type="NCBI Taxonomy" id="1673888"/>
    <lineage>
        <taxon>Eukaryota</taxon>
        <taxon>Fungi</taxon>
        <taxon>Dikarya</taxon>
        <taxon>Basidiomycota</taxon>
        <taxon>Ustilaginomycotina</taxon>
        <taxon>Ustilaginomycetes</taxon>
        <taxon>Violaceomycetales</taxon>
        <taxon>Violaceomycetaceae</taxon>
        <taxon>Violaceomyces</taxon>
    </lineage>
</organism>
<reference evidence="1 2" key="1">
    <citation type="journal article" date="2018" name="Mol. Biol. Evol.">
        <title>Broad Genomic Sampling Reveals a Smut Pathogenic Ancestry of the Fungal Clade Ustilaginomycotina.</title>
        <authorList>
            <person name="Kijpornyongpan T."/>
            <person name="Mondo S.J."/>
            <person name="Barry K."/>
            <person name="Sandor L."/>
            <person name="Lee J."/>
            <person name="Lipzen A."/>
            <person name="Pangilinan J."/>
            <person name="LaButti K."/>
            <person name="Hainaut M."/>
            <person name="Henrissat B."/>
            <person name="Grigoriev I.V."/>
            <person name="Spatafora J.W."/>
            <person name="Aime M.C."/>
        </authorList>
    </citation>
    <scope>NUCLEOTIDE SEQUENCE [LARGE SCALE GENOMIC DNA]</scope>
    <source>
        <strain evidence="1 2">SA 807</strain>
    </source>
</reference>
<name>A0ACD0NYR2_9BASI</name>
<dbReference type="EMBL" id="KZ819877">
    <property type="protein sequence ID" value="PWN51023.1"/>
    <property type="molecule type" value="Genomic_DNA"/>
</dbReference>
<evidence type="ECO:0000313" key="2">
    <source>
        <dbReference type="Proteomes" id="UP000245626"/>
    </source>
</evidence>
<keyword evidence="2" id="KW-1185">Reference proteome</keyword>
<accession>A0ACD0NYR2</accession>